<sequence>MKTTQTDSLTDLTRKGTSIEFFSAYQERDIERMMALFDPTGEFWLMPLGPDPQGTIGDLGRNFWTGVIGAFPDIDNTVDKVTTDGDRIICNVTLFGTQTADFAGITNKGLHFNSDHIFIFRFNEDDKIVAVAIDWDHASFQQQLGV</sequence>
<dbReference type="SUPFAM" id="SSF54427">
    <property type="entry name" value="NTF2-like"/>
    <property type="match status" value="1"/>
</dbReference>
<dbReference type="OrthoDB" id="672913at2"/>
<comment type="caution">
    <text evidence="2">The sequence shown here is derived from an EMBL/GenBank/DDBJ whole genome shotgun (WGS) entry which is preliminary data.</text>
</comment>
<dbReference type="AlphaFoldDB" id="A0A368JU74"/>
<evidence type="ECO:0000259" key="1">
    <source>
        <dbReference type="Pfam" id="PF12680"/>
    </source>
</evidence>
<dbReference type="EMBL" id="QOWE01000005">
    <property type="protein sequence ID" value="RCR70153.1"/>
    <property type="molecule type" value="Genomic_DNA"/>
</dbReference>
<organism evidence="2 3">
    <name type="scientific">Larkinella punicea</name>
    <dbReference type="NCBI Taxonomy" id="2315727"/>
    <lineage>
        <taxon>Bacteria</taxon>
        <taxon>Pseudomonadati</taxon>
        <taxon>Bacteroidota</taxon>
        <taxon>Cytophagia</taxon>
        <taxon>Cytophagales</taxon>
        <taxon>Spirosomataceae</taxon>
        <taxon>Larkinella</taxon>
    </lineage>
</organism>
<dbReference type="InterPro" id="IPR032710">
    <property type="entry name" value="NTF2-like_dom_sf"/>
</dbReference>
<reference evidence="2 3" key="1">
    <citation type="submission" date="2018-07" db="EMBL/GenBank/DDBJ databases">
        <title>Genome analysis of Larkinella rosea.</title>
        <authorList>
            <person name="Zhou Z."/>
            <person name="Wang G."/>
        </authorList>
    </citation>
    <scope>NUCLEOTIDE SEQUENCE [LARGE SCALE GENOMIC DNA]</scope>
    <source>
        <strain evidence="3">zzj9</strain>
    </source>
</reference>
<name>A0A368JU74_9BACT</name>
<dbReference type="Pfam" id="PF12680">
    <property type="entry name" value="SnoaL_2"/>
    <property type="match status" value="1"/>
</dbReference>
<feature type="domain" description="SnoaL-like" evidence="1">
    <location>
        <begin position="20"/>
        <end position="130"/>
    </location>
</feature>
<keyword evidence="3" id="KW-1185">Reference proteome</keyword>
<protein>
    <submittedName>
        <fullName evidence="2">Nuclear transport factor 2 family protein</fullName>
    </submittedName>
</protein>
<proteinExistence type="predicted"/>
<dbReference type="Gene3D" id="3.10.450.50">
    <property type="match status" value="1"/>
</dbReference>
<evidence type="ECO:0000313" key="2">
    <source>
        <dbReference type="EMBL" id="RCR70153.1"/>
    </source>
</evidence>
<dbReference type="Proteomes" id="UP000253383">
    <property type="component" value="Unassembled WGS sequence"/>
</dbReference>
<accession>A0A368JU74</accession>
<evidence type="ECO:0000313" key="3">
    <source>
        <dbReference type="Proteomes" id="UP000253383"/>
    </source>
</evidence>
<dbReference type="InterPro" id="IPR037401">
    <property type="entry name" value="SnoaL-like"/>
</dbReference>
<gene>
    <name evidence="2" type="ORF">DUE52_07250</name>
</gene>
<dbReference type="RefSeq" id="WP_114405319.1">
    <property type="nucleotide sequence ID" value="NZ_QOWE01000005.1"/>
</dbReference>